<dbReference type="Proteomes" id="UP000078200">
    <property type="component" value="Unassembled WGS sequence"/>
</dbReference>
<sequence>MSVRGVCEEFCPQSEAKLRIREKLLHFYEYNNGQKSVPGILVKSFARSAAGLRVPKGKDLRTIECLHKTTEYLLKEVVLDKRKPFCYVYDFIFDRLRAIRQEVVIQNFADMHVIKLLEPMIMFLAFSRYKLCEETTGNFDEKICEFHLQECLKRALVSYDNIVCNSMTEAEMKNRAYIEALYQIFNLGSTEALSRCALVPREIKSNAVFALAFKICLSYFQGNLYRVLTGLQNLPHVLCAIGSLKLQMLRKKLLEMFSCAYNSKFLVPANFVLSLTVHASKEELFKDCEYFKVNVASDNKHLHFQKIYFRHELPVLKSKHEQFVDIKLERIYLPEILLLKKL</sequence>
<name>A0A1A9UL82_GLOAU</name>
<protein>
    <recommendedName>
        <fullName evidence="1">SAC3/GANP/THP3 conserved domain-containing protein</fullName>
    </recommendedName>
</protein>
<dbReference type="GO" id="GO:0005813">
    <property type="term" value="C:centrosome"/>
    <property type="evidence" value="ECO:0007669"/>
    <property type="project" value="TreeGrafter"/>
</dbReference>
<evidence type="ECO:0000259" key="1">
    <source>
        <dbReference type="Pfam" id="PF03399"/>
    </source>
</evidence>
<dbReference type="GO" id="GO:0005819">
    <property type="term" value="C:spindle"/>
    <property type="evidence" value="ECO:0007669"/>
    <property type="project" value="TreeGrafter"/>
</dbReference>
<organism evidence="2 3">
    <name type="scientific">Glossina austeni</name>
    <name type="common">Savannah tsetse fly</name>
    <dbReference type="NCBI Taxonomy" id="7395"/>
    <lineage>
        <taxon>Eukaryota</taxon>
        <taxon>Metazoa</taxon>
        <taxon>Ecdysozoa</taxon>
        <taxon>Arthropoda</taxon>
        <taxon>Hexapoda</taxon>
        <taxon>Insecta</taxon>
        <taxon>Pterygota</taxon>
        <taxon>Neoptera</taxon>
        <taxon>Endopterygota</taxon>
        <taxon>Diptera</taxon>
        <taxon>Brachycera</taxon>
        <taxon>Muscomorpha</taxon>
        <taxon>Hippoboscoidea</taxon>
        <taxon>Glossinidae</taxon>
        <taxon>Glossina</taxon>
    </lineage>
</organism>
<proteinExistence type="predicted"/>
<dbReference type="InterPro" id="IPR005062">
    <property type="entry name" value="SAC3/GANP/THP3_conserved"/>
</dbReference>
<accession>A0A1A9UL82</accession>
<evidence type="ECO:0000313" key="2">
    <source>
        <dbReference type="EnsemblMetazoa" id="GAUT008132-PA"/>
    </source>
</evidence>
<feature type="domain" description="SAC3/GANP/THP3 conserved" evidence="1">
    <location>
        <begin position="10"/>
        <end position="296"/>
    </location>
</feature>
<dbReference type="STRING" id="7395.A0A1A9UL82"/>
<dbReference type="GO" id="GO:0005634">
    <property type="term" value="C:nucleus"/>
    <property type="evidence" value="ECO:0007669"/>
    <property type="project" value="TreeGrafter"/>
</dbReference>
<keyword evidence="3" id="KW-1185">Reference proteome</keyword>
<dbReference type="GO" id="GO:0051298">
    <property type="term" value="P:centrosome duplication"/>
    <property type="evidence" value="ECO:0007669"/>
    <property type="project" value="TreeGrafter"/>
</dbReference>
<dbReference type="PANTHER" id="PTHR12436:SF38">
    <property type="entry name" value="SAC3 DOMAIN-CONTAINING PROTEIN 1"/>
    <property type="match status" value="1"/>
</dbReference>
<dbReference type="Gene3D" id="1.25.40.990">
    <property type="match status" value="1"/>
</dbReference>
<dbReference type="InterPro" id="IPR045107">
    <property type="entry name" value="SAC3/GANP/THP3"/>
</dbReference>
<dbReference type="GO" id="GO:0051225">
    <property type="term" value="P:spindle assembly"/>
    <property type="evidence" value="ECO:0007669"/>
    <property type="project" value="TreeGrafter"/>
</dbReference>
<dbReference type="EnsemblMetazoa" id="GAUT008132-RA">
    <property type="protein sequence ID" value="GAUT008132-PA"/>
    <property type="gene ID" value="GAUT008132"/>
</dbReference>
<evidence type="ECO:0000313" key="3">
    <source>
        <dbReference type="Proteomes" id="UP000078200"/>
    </source>
</evidence>
<dbReference type="Pfam" id="PF03399">
    <property type="entry name" value="SAC3_GANP"/>
    <property type="match status" value="1"/>
</dbReference>
<dbReference type="VEuPathDB" id="VectorBase:GAUT008132"/>
<dbReference type="PANTHER" id="PTHR12436">
    <property type="entry name" value="80 KDA MCM3-ASSOCIATED PROTEIN"/>
    <property type="match status" value="1"/>
</dbReference>
<dbReference type="AlphaFoldDB" id="A0A1A9UL82"/>
<reference evidence="2" key="1">
    <citation type="submission" date="2020-05" db="UniProtKB">
        <authorList>
            <consortium name="EnsemblMetazoa"/>
        </authorList>
    </citation>
    <scope>IDENTIFICATION</scope>
    <source>
        <strain evidence="2">TTRI</strain>
    </source>
</reference>